<dbReference type="HOGENOM" id="CLU_051323_0_0_11"/>
<organism evidence="1 2">
    <name type="scientific">Actinoplanes friuliensis DSM 7358</name>
    <dbReference type="NCBI Taxonomy" id="1246995"/>
    <lineage>
        <taxon>Bacteria</taxon>
        <taxon>Bacillati</taxon>
        <taxon>Actinomycetota</taxon>
        <taxon>Actinomycetes</taxon>
        <taxon>Micromonosporales</taxon>
        <taxon>Micromonosporaceae</taxon>
        <taxon>Actinoplanes</taxon>
    </lineage>
</organism>
<evidence type="ECO:0000313" key="2">
    <source>
        <dbReference type="Proteomes" id="UP000017746"/>
    </source>
</evidence>
<keyword evidence="2" id="KW-1185">Reference proteome</keyword>
<dbReference type="KEGG" id="afs:AFR_02480"/>
<proteinExistence type="predicted"/>
<accession>U5VST8</accession>
<dbReference type="eggNOG" id="ENOG5032WU7">
    <property type="taxonomic scope" value="Bacteria"/>
</dbReference>
<protein>
    <submittedName>
        <fullName evidence="1">Uncharacterized protein</fullName>
    </submittedName>
</protein>
<gene>
    <name evidence="1" type="ORF">AFR_02480</name>
</gene>
<dbReference type="Proteomes" id="UP000017746">
    <property type="component" value="Chromosome"/>
</dbReference>
<name>U5VST8_9ACTN</name>
<dbReference type="PATRIC" id="fig|1246995.3.peg.501"/>
<sequence>MTVMIDQDLAVFVPALPDPGTFGTAVPPLLDLVGRSLLDDADKAAVDAVTGASGSVALWRVWRLTPDSPPVRLYVLETAAAAPDGLDALVYRTGDEVPAELRRARNSGALLWTAADPAPLRVAPVFDSNAGFDPAHVRLDDPDRDRIADRLDGGSPILATADRLTDVVDPARGAVVPMSYRTDGRWIWTESVSYYLRTYGLAPGTEFLAHLRAAGRPATDAAGEHRALAALFQSAAAVRVQG</sequence>
<dbReference type="EMBL" id="CP006272">
    <property type="protein sequence ID" value="AGZ38785.1"/>
    <property type="molecule type" value="Genomic_DNA"/>
</dbReference>
<reference evidence="1 2" key="1">
    <citation type="journal article" date="2014" name="J. Biotechnol.">
        <title>Complete genome sequence of the actinobacterium Actinoplanes friuliensis HAG 010964, producer of the lipopeptide antibiotic friulimycin.</title>
        <authorList>
            <person name="Ruckert C."/>
            <person name="Szczepanowski R."/>
            <person name="Albersmeier A."/>
            <person name="Goesmann A."/>
            <person name="Fischer N."/>
            <person name="Steinkamper A."/>
            <person name="Puhler A."/>
            <person name="Biener R."/>
            <person name="Schwartz D."/>
            <person name="Kalinowski J."/>
        </authorList>
    </citation>
    <scope>NUCLEOTIDE SEQUENCE [LARGE SCALE GENOMIC DNA]</scope>
    <source>
        <strain evidence="1 2">DSM 7358</strain>
    </source>
</reference>
<evidence type="ECO:0000313" key="1">
    <source>
        <dbReference type="EMBL" id="AGZ38785.1"/>
    </source>
</evidence>
<dbReference type="STRING" id="1246995.AFR_02480"/>
<dbReference type="AlphaFoldDB" id="U5VST8"/>